<dbReference type="PRINTS" id="PR01179">
    <property type="entry name" value="ODADCRBXLASE"/>
</dbReference>
<gene>
    <name evidence="6" type="ORF">TDIB3V08_LOCUS6418</name>
</gene>
<dbReference type="GO" id="GO:0004586">
    <property type="term" value="F:ornithine decarboxylase activity"/>
    <property type="evidence" value="ECO:0007669"/>
    <property type="project" value="TreeGrafter"/>
</dbReference>
<dbReference type="InterPro" id="IPR009006">
    <property type="entry name" value="Ala_racemase/Decarboxylase_C"/>
</dbReference>
<dbReference type="SUPFAM" id="SSF51419">
    <property type="entry name" value="PLP-binding barrel"/>
    <property type="match status" value="1"/>
</dbReference>
<protein>
    <recommendedName>
        <fullName evidence="5">Orn/DAP/Arg decarboxylase 2 N-terminal domain-containing protein</fullName>
    </recommendedName>
</protein>
<sequence length="259" mass="28687">MASKQVSTNRILKYLKNILLAGAMVDPTAETLLSRVPSLSKVVEFPQIKFSFELIYYYRLIIRVRCDADVAQCPLGAKFGCDIITEAPRLIRAASFLGLEVVGMSFHVGSGCEDPPVFRRGIAAARKLFDYASTLGYNFEYLDLGGGYPGNTGTSIDKIANVINLALEEFFPDPSVKVIAEPGRFFVASAFALATNIHSKREVHNNEQDDSVIHVMYYINDGVYGAFNCVSNDNYHPIPVPLKVRNLFNISVLLSLIYD</sequence>
<evidence type="ECO:0000256" key="1">
    <source>
        <dbReference type="ARBA" id="ARBA00001933"/>
    </source>
</evidence>
<reference evidence="6" key="1">
    <citation type="submission" date="2020-11" db="EMBL/GenBank/DDBJ databases">
        <authorList>
            <person name="Tran Van P."/>
        </authorList>
    </citation>
    <scope>NUCLEOTIDE SEQUENCE</scope>
</reference>
<accession>A0A7R8VKD1</accession>
<dbReference type="PANTHER" id="PTHR11482:SF6">
    <property type="entry name" value="ORNITHINE DECARBOXYLASE 1-RELATED"/>
    <property type="match status" value="1"/>
</dbReference>
<dbReference type="Gene3D" id="2.40.37.10">
    <property type="entry name" value="Lyase, Ornithine Decarboxylase, Chain A, domain 1"/>
    <property type="match status" value="1"/>
</dbReference>
<evidence type="ECO:0000259" key="5">
    <source>
        <dbReference type="Pfam" id="PF02784"/>
    </source>
</evidence>
<evidence type="ECO:0000256" key="3">
    <source>
        <dbReference type="ARBA" id="ARBA00022898"/>
    </source>
</evidence>
<dbReference type="AlphaFoldDB" id="A0A7R8VKD1"/>
<dbReference type="Pfam" id="PF02784">
    <property type="entry name" value="Orn_Arg_deC_N"/>
    <property type="match status" value="1"/>
</dbReference>
<organism evidence="6">
    <name type="scientific">Timema douglasi</name>
    <name type="common">Walking stick</name>
    <dbReference type="NCBI Taxonomy" id="61478"/>
    <lineage>
        <taxon>Eukaryota</taxon>
        <taxon>Metazoa</taxon>
        <taxon>Ecdysozoa</taxon>
        <taxon>Arthropoda</taxon>
        <taxon>Hexapoda</taxon>
        <taxon>Insecta</taxon>
        <taxon>Pterygota</taxon>
        <taxon>Neoptera</taxon>
        <taxon>Polyneoptera</taxon>
        <taxon>Phasmatodea</taxon>
        <taxon>Timematodea</taxon>
        <taxon>Timematoidea</taxon>
        <taxon>Timematidae</taxon>
        <taxon>Timema</taxon>
    </lineage>
</organism>
<evidence type="ECO:0000313" key="6">
    <source>
        <dbReference type="EMBL" id="CAD7200191.1"/>
    </source>
</evidence>
<evidence type="ECO:0000256" key="4">
    <source>
        <dbReference type="ARBA" id="ARBA00023239"/>
    </source>
</evidence>
<dbReference type="EMBL" id="OA567326">
    <property type="protein sequence ID" value="CAD7200191.1"/>
    <property type="molecule type" value="Genomic_DNA"/>
</dbReference>
<keyword evidence="3" id="KW-0663">Pyridoxal phosphate</keyword>
<comment type="cofactor">
    <cofactor evidence="1">
        <name>pyridoxal 5'-phosphate</name>
        <dbReference type="ChEBI" id="CHEBI:597326"/>
    </cofactor>
</comment>
<comment type="similarity">
    <text evidence="2">Belongs to the Orn/Lys/Arg decarboxylase class-II family.</text>
</comment>
<keyword evidence="4" id="KW-0456">Lyase</keyword>
<evidence type="ECO:0000256" key="2">
    <source>
        <dbReference type="ARBA" id="ARBA00008872"/>
    </source>
</evidence>
<dbReference type="InterPro" id="IPR022644">
    <property type="entry name" value="De-COase2_N"/>
</dbReference>
<feature type="domain" description="Orn/DAP/Arg decarboxylase 2 N-terminal" evidence="5">
    <location>
        <begin position="58"/>
        <end position="188"/>
    </location>
</feature>
<dbReference type="SUPFAM" id="SSF50621">
    <property type="entry name" value="Alanine racemase C-terminal domain-like"/>
    <property type="match status" value="1"/>
</dbReference>
<dbReference type="PANTHER" id="PTHR11482">
    <property type="entry name" value="ARGININE/DIAMINOPIMELATE/ORNITHINE DECARBOXYLASE"/>
    <property type="match status" value="1"/>
</dbReference>
<dbReference type="InterPro" id="IPR002433">
    <property type="entry name" value="Orn_de-COase"/>
</dbReference>
<name>A0A7R8VKD1_TIMDO</name>
<dbReference type="InterPro" id="IPR029066">
    <property type="entry name" value="PLP-binding_barrel"/>
</dbReference>
<dbReference type="GO" id="GO:0005737">
    <property type="term" value="C:cytoplasm"/>
    <property type="evidence" value="ECO:0007669"/>
    <property type="project" value="TreeGrafter"/>
</dbReference>
<proteinExistence type="inferred from homology"/>
<dbReference type="GO" id="GO:0033387">
    <property type="term" value="P:putrescine biosynthetic process from arginine, via ornithine"/>
    <property type="evidence" value="ECO:0007669"/>
    <property type="project" value="TreeGrafter"/>
</dbReference>
<dbReference type="Gene3D" id="3.20.20.10">
    <property type="entry name" value="Alanine racemase"/>
    <property type="match status" value="1"/>
</dbReference>
<dbReference type="InterPro" id="IPR000183">
    <property type="entry name" value="Orn/DAP/Arg_de-COase"/>
</dbReference>